<reference evidence="11 12" key="1">
    <citation type="journal article" date="2021" name="Comput. Struct. Biotechnol. J.">
        <title>De novo genome assembly of the potent medicinal plant Rehmannia glutinosa using nanopore technology.</title>
        <authorList>
            <person name="Ma L."/>
            <person name="Dong C."/>
            <person name="Song C."/>
            <person name="Wang X."/>
            <person name="Zheng X."/>
            <person name="Niu Y."/>
            <person name="Chen S."/>
            <person name="Feng W."/>
        </authorList>
    </citation>
    <scope>NUCLEOTIDE SEQUENCE [LARGE SCALE GENOMIC DNA]</scope>
    <source>
        <strain evidence="11">DH-2019</strain>
    </source>
</reference>
<feature type="domain" description="Major facilitator superfamily (MFS) profile" evidence="10">
    <location>
        <begin position="1"/>
        <end position="343"/>
    </location>
</feature>
<sequence length="343" mass="37595">MAERMVVSGGYPMAKTFVGKKPKRNIYWGYEWGNNLHKKDLKISDVQIEILVGTINIYSLLGSAMAGRTSDWLGRRITIIFASVIFFVGAIVMGFASNYAILMLGRFVAGLGVGYALMIAPVYAAEVAPASSRGFLTSFPEVFINFGVLLGYLSNYAFAKFSLKWVGASCLELGGPIYLPRPCGFRHARVPSLASHARPPRRCQEGSKKATTAVVASERFARPPDPPRPPHSRLRPSASGFPTSGSIDAVARARGCGLGVAMNRFTSGVILMTFISLYKTITIGGAFYLFTGIAVELDFLLLSLLETRGRTLEDMEVLFGTFFRWRTTMRDLKKKELNTNDAA</sequence>
<keyword evidence="5 9" id="KW-1133">Transmembrane helix</keyword>
<evidence type="ECO:0000256" key="4">
    <source>
        <dbReference type="ARBA" id="ARBA00022692"/>
    </source>
</evidence>
<feature type="transmembrane region" description="Helical" evidence="9">
    <location>
        <begin position="287"/>
        <end position="305"/>
    </location>
</feature>
<dbReference type="InterPro" id="IPR005828">
    <property type="entry name" value="MFS_sugar_transport-like"/>
</dbReference>
<dbReference type="Pfam" id="PF00083">
    <property type="entry name" value="Sugar_tr"/>
    <property type="match status" value="1"/>
</dbReference>
<dbReference type="PROSITE" id="PS00216">
    <property type="entry name" value="SUGAR_TRANSPORT_1"/>
    <property type="match status" value="1"/>
</dbReference>
<keyword evidence="4 9" id="KW-0812">Transmembrane</keyword>
<dbReference type="Gene3D" id="1.20.1250.20">
    <property type="entry name" value="MFS general substrate transporter like domains"/>
    <property type="match status" value="2"/>
</dbReference>
<feature type="transmembrane region" description="Helical" evidence="9">
    <location>
        <begin position="103"/>
        <end position="122"/>
    </location>
</feature>
<comment type="similarity">
    <text evidence="7">Belongs to the major facilitator superfamily. Phosphate:H(+) symporter (TC 2.A.1.9) family.</text>
</comment>
<dbReference type="EMBL" id="JABTTQ020000007">
    <property type="protein sequence ID" value="KAK6151289.1"/>
    <property type="molecule type" value="Genomic_DNA"/>
</dbReference>
<dbReference type="PANTHER" id="PTHR23500">
    <property type="entry name" value="SOLUTE CARRIER FAMILY 2, FACILITATED GLUCOSE TRANSPORTER"/>
    <property type="match status" value="1"/>
</dbReference>
<dbReference type="PROSITE" id="PS50850">
    <property type="entry name" value="MFS"/>
    <property type="match status" value="1"/>
</dbReference>
<keyword evidence="3" id="KW-0813">Transport</keyword>
<feature type="transmembrane region" description="Helical" evidence="9">
    <location>
        <begin position="142"/>
        <end position="159"/>
    </location>
</feature>
<evidence type="ECO:0000256" key="3">
    <source>
        <dbReference type="ARBA" id="ARBA00022448"/>
    </source>
</evidence>
<evidence type="ECO:0000256" key="7">
    <source>
        <dbReference type="ARBA" id="ARBA00044504"/>
    </source>
</evidence>
<name>A0ABR0WYE0_REHGL</name>
<dbReference type="InterPro" id="IPR005829">
    <property type="entry name" value="Sugar_transporter_CS"/>
</dbReference>
<evidence type="ECO:0000256" key="8">
    <source>
        <dbReference type="SAM" id="MobiDB-lite"/>
    </source>
</evidence>
<feature type="region of interest" description="Disordered" evidence="8">
    <location>
        <begin position="196"/>
        <end position="241"/>
    </location>
</feature>
<evidence type="ECO:0000256" key="9">
    <source>
        <dbReference type="SAM" id="Phobius"/>
    </source>
</evidence>
<comment type="similarity">
    <text evidence="2">Belongs to the major facilitator superfamily. Sugar transporter (TC 2.A.1.1) family.</text>
</comment>
<evidence type="ECO:0000256" key="5">
    <source>
        <dbReference type="ARBA" id="ARBA00022989"/>
    </source>
</evidence>
<evidence type="ECO:0000256" key="1">
    <source>
        <dbReference type="ARBA" id="ARBA00004141"/>
    </source>
</evidence>
<evidence type="ECO:0000259" key="10">
    <source>
        <dbReference type="PROSITE" id="PS50850"/>
    </source>
</evidence>
<evidence type="ECO:0000256" key="2">
    <source>
        <dbReference type="ARBA" id="ARBA00010992"/>
    </source>
</evidence>
<dbReference type="Proteomes" id="UP001318860">
    <property type="component" value="Unassembled WGS sequence"/>
</dbReference>
<gene>
    <name evidence="11" type="ORF">DH2020_013924</name>
</gene>
<keyword evidence="6 9" id="KW-0472">Membrane</keyword>
<feature type="transmembrane region" description="Helical" evidence="9">
    <location>
        <begin position="261"/>
        <end position="281"/>
    </location>
</feature>
<dbReference type="PANTHER" id="PTHR23500:SF17">
    <property type="entry name" value="POLYOL TRANSPORTER 2-RELATED"/>
    <property type="match status" value="1"/>
</dbReference>
<evidence type="ECO:0000256" key="6">
    <source>
        <dbReference type="ARBA" id="ARBA00023136"/>
    </source>
</evidence>
<dbReference type="SUPFAM" id="SSF103473">
    <property type="entry name" value="MFS general substrate transporter"/>
    <property type="match status" value="1"/>
</dbReference>
<accession>A0ABR0WYE0</accession>
<dbReference type="PROSITE" id="PS00217">
    <property type="entry name" value="SUGAR_TRANSPORT_2"/>
    <property type="match status" value="1"/>
</dbReference>
<evidence type="ECO:0000313" key="12">
    <source>
        <dbReference type="Proteomes" id="UP001318860"/>
    </source>
</evidence>
<organism evidence="11 12">
    <name type="scientific">Rehmannia glutinosa</name>
    <name type="common">Chinese foxglove</name>
    <dbReference type="NCBI Taxonomy" id="99300"/>
    <lineage>
        <taxon>Eukaryota</taxon>
        <taxon>Viridiplantae</taxon>
        <taxon>Streptophyta</taxon>
        <taxon>Embryophyta</taxon>
        <taxon>Tracheophyta</taxon>
        <taxon>Spermatophyta</taxon>
        <taxon>Magnoliopsida</taxon>
        <taxon>eudicotyledons</taxon>
        <taxon>Gunneridae</taxon>
        <taxon>Pentapetalae</taxon>
        <taxon>asterids</taxon>
        <taxon>lamiids</taxon>
        <taxon>Lamiales</taxon>
        <taxon>Orobanchaceae</taxon>
        <taxon>Rehmannieae</taxon>
        <taxon>Rehmannia</taxon>
    </lineage>
</organism>
<comment type="subcellular location">
    <subcellularLocation>
        <location evidence="1">Membrane</location>
        <topology evidence="1">Multi-pass membrane protein</topology>
    </subcellularLocation>
</comment>
<comment type="caution">
    <text evidence="11">The sequence shown here is derived from an EMBL/GenBank/DDBJ whole genome shotgun (WGS) entry which is preliminary data.</text>
</comment>
<dbReference type="InterPro" id="IPR020846">
    <property type="entry name" value="MFS_dom"/>
</dbReference>
<dbReference type="InterPro" id="IPR036259">
    <property type="entry name" value="MFS_trans_sf"/>
</dbReference>
<feature type="transmembrane region" description="Helical" evidence="9">
    <location>
        <begin position="77"/>
        <end position="96"/>
    </location>
</feature>
<dbReference type="InterPro" id="IPR045262">
    <property type="entry name" value="STP/PLT_plant"/>
</dbReference>
<keyword evidence="12" id="KW-1185">Reference proteome</keyword>
<proteinExistence type="inferred from homology"/>
<protein>
    <recommendedName>
        <fullName evidence="10">Major facilitator superfamily (MFS) profile domain-containing protein</fullName>
    </recommendedName>
</protein>
<evidence type="ECO:0000313" key="11">
    <source>
        <dbReference type="EMBL" id="KAK6151289.1"/>
    </source>
</evidence>
<feature type="transmembrane region" description="Helical" evidence="9">
    <location>
        <begin position="46"/>
        <end position="65"/>
    </location>
</feature>